<dbReference type="SUPFAM" id="SSF55073">
    <property type="entry name" value="Nucleotide cyclase"/>
    <property type="match status" value="1"/>
</dbReference>
<evidence type="ECO:0000313" key="4">
    <source>
        <dbReference type="Proteomes" id="UP001467690"/>
    </source>
</evidence>
<dbReference type="PANTHER" id="PTHR43081">
    <property type="entry name" value="ADENYLATE CYCLASE, TERMINAL-DIFFERENTIATION SPECIFIC-RELATED"/>
    <property type="match status" value="1"/>
</dbReference>
<sequence>MFKISPRKLAVLLGLLFTSLFISIQMSQPASDLRQELNKLDGLLYDARFHYLLAYRQKHQETNIVIIDIDEKSMRSEGRFPWSRRKTAELVDKLFAAGVAVIAFDVMFSEPEENPIETILQNNAENDILGQLLAPIKQNFDADKTLAQSISQGDVILGVLFEDQMIAMSGQLPGSHVTTVEEVPIESVTAIAKPAFIGVTDTLYQATLESGFIISQGFMNSTPDDDGSIRRAALVMRHKNQLYASLALEAVRAYLFEEQITVVTEPHGKQNNITAIMLNKQRIATDLNGRVLVPYRGGKGSFPYISATDVLKQKVDPQQLAGAIAFVGTSAVGLADLRETPVGLQYPGVEVHANVAEALLHPDILKYRPDTADDLVALYLLIIGVLLSIFMPRLGSVQMALGGTLILAVTIVLNMSLWHYWDAVLPLVTPIGLILVLTILNVAIGYMAESNQKKVIKSFFDQYVPPAHIDKMLNDPSSVSFDGERKVMSVLFSDIRSFTSISERLSASELKQLLNRYFSPITKCILDHKGTIDKYVGDMVMAFWGAPLDDERHAHNAISASFEMLHITAALNQEFQKEDWPEIKIGIGINTGEMNVGDMGSEFRRAYTVLGDAVNLGSRLEGLTKYYGVALLVSESTKMQADKFAYRTIDRVKVKGKNQAVAIFEPICLLSELSTEQQQELDLHEAAYRKYLKQDWAEAETQFKKLQIEYPQRLLYAEYLSRIKELKHASYIEGWDGSYTHTSK</sequence>
<dbReference type="CDD" id="cd07302">
    <property type="entry name" value="CHD"/>
    <property type="match status" value="1"/>
</dbReference>
<dbReference type="EC" id="4.6.1.-" evidence="3"/>
<dbReference type="InterPro" id="IPR007890">
    <property type="entry name" value="CHASE2"/>
</dbReference>
<evidence type="ECO:0000259" key="2">
    <source>
        <dbReference type="PROSITE" id="PS50125"/>
    </source>
</evidence>
<dbReference type="PANTHER" id="PTHR43081:SF1">
    <property type="entry name" value="ADENYLATE CYCLASE, TERMINAL-DIFFERENTIATION SPECIFIC"/>
    <property type="match status" value="1"/>
</dbReference>
<evidence type="ECO:0000256" key="1">
    <source>
        <dbReference type="SAM" id="Phobius"/>
    </source>
</evidence>
<dbReference type="SMART" id="SM00044">
    <property type="entry name" value="CYCc"/>
    <property type="match status" value="1"/>
</dbReference>
<keyword evidence="1" id="KW-0472">Membrane</keyword>
<proteinExistence type="predicted"/>
<dbReference type="GO" id="GO:0016829">
    <property type="term" value="F:lyase activity"/>
    <property type="evidence" value="ECO:0007669"/>
    <property type="project" value="UniProtKB-KW"/>
</dbReference>
<dbReference type="PROSITE" id="PS50125">
    <property type="entry name" value="GUANYLATE_CYCLASE_2"/>
    <property type="match status" value="1"/>
</dbReference>
<keyword evidence="1" id="KW-0812">Transmembrane</keyword>
<feature type="transmembrane region" description="Helical" evidence="1">
    <location>
        <begin position="399"/>
        <end position="421"/>
    </location>
</feature>
<evidence type="ECO:0000313" key="3">
    <source>
        <dbReference type="EMBL" id="MER2490898.1"/>
    </source>
</evidence>
<dbReference type="Pfam" id="PF00211">
    <property type="entry name" value="Guanylate_cyc"/>
    <property type="match status" value="1"/>
</dbReference>
<protein>
    <submittedName>
        <fullName evidence="3">Adenylate/guanylate cyclase domain-containing protein</fullName>
        <ecNumber evidence="3">4.6.1.-</ecNumber>
    </submittedName>
</protein>
<feature type="transmembrane region" description="Helical" evidence="1">
    <location>
        <begin position="375"/>
        <end position="392"/>
    </location>
</feature>
<dbReference type="RefSeq" id="WP_143871439.1">
    <property type="nucleotide sequence ID" value="NZ_CP041660.1"/>
</dbReference>
<organism evidence="3 4">
    <name type="scientific">Catenovulum sediminis</name>
    <dbReference type="NCBI Taxonomy" id="1740262"/>
    <lineage>
        <taxon>Bacteria</taxon>
        <taxon>Pseudomonadati</taxon>
        <taxon>Pseudomonadota</taxon>
        <taxon>Gammaproteobacteria</taxon>
        <taxon>Alteromonadales</taxon>
        <taxon>Alteromonadaceae</taxon>
        <taxon>Catenovulum</taxon>
    </lineage>
</organism>
<keyword evidence="4" id="KW-1185">Reference proteome</keyword>
<keyword evidence="3" id="KW-0456">Lyase</keyword>
<accession>A0ABV1RD85</accession>
<feature type="domain" description="Guanylate cyclase" evidence="2">
    <location>
        <begin position="489"/>
        <end position="621"/>
    </location>
</feature>
<dbReference type="Gene3D" id="3.30.70.1230">
    <property type="entry name" value="Nucleotide cyclase"/>
    <property type="match status" value="1"/>
</dbReference>
<reference evidence="3 4" key="1">
    <citation type="submission" date="2024-06" db="EMBL/GenBank/DDBJ databases">
        <authorList>
            <person name="Chen R.Y."/>
        </authorList>
    </citation>
    <scope>NUCLEOTIDE SEQUENCE [LARGE SCALE GENOMIC DNA]</scope>
    <source>
        <strain evidence="3 4">D2</strain>
    </source>
</reference>
<dbReference type="EMBL" id="JBELOE010000076">
    <property type="protein sequence ID" value="MER2490898.1"/>
    <property type="molecule type" value="Genomic_DNA"/>
</dbReference>
<comment type="caution">
    <text evidence="3">The sequence shown here is derived from an EMBL/GenBank/DDBJ whole genome shotgun (WGS) entry which is preliminary data.</text>
</comment>
<dbReference type="SMART" id="SM01080">
    <property type="entry name" value="CHASE2"/>
    <property type="match status" value="1"/>
</dbReference>
<dbReference type="InterPro" id="IPR050697">
    <property type="entry name" value="Adenylyl/Guanylyl_Cyclase_3/4"/>
</dbReference>
<dbReference type="InterPro" id="IPR001054">
    <property type="entry name" value="A/G_cyclase"/>
</dbReference>
<gene>
    <name evidence="3" type="ORF">ABS311_03250</name>
</gene>
<dbReference type="Pfam" id="PF05226">
    <property type="entry name" value="CHASE2"/>
    <property type="match status" value="1"/>
</dbReference>
<feature type="transmembrane region" description="Helical" evidence="1">
    <location>
        <begin position="427"/>
        <end position="448"/>
    </location>
</feature>
<keyword evidence="1" id="KW-1133">Transmembrane helix</keyword>
<name>A0ABV1RD85_9ALTE</name>
<dbReference type="Proteomes" id="UP001467690">
    <property type="component" value="Unassembled WGS sequence"/>
</dbReference>
<dbReference type="InterPro" id="IPR029787">
    <property type="entry name" value="Nucleotide_cyclase"/>
</dbReference>